<keyword evidence="8" id="KW-0675">Receptor</keyword>
<dbReference type="GO" id="GO:0045033">
    <property type="term" value="P:peroxisome inheritance"/>
    <property type="evidence" value="ECO:0007669"/>
    <property type="project" value="InterPro"/>
</dbReference>
<comment type="similarity">
    <text evidence="2">Belongs to the INP2 family.</text>
</comment>
<dbReference type="Proteomes" id="UP000002866">
    <property type="component" value="Chromosome 2"/>
</dbReference>
<dbReference type="InterPro" id="IPR026235">
    <property type="entry name" value="INP2"/>
</dbReference>
<keyword evidence="4 10" id="KW-0812">Transmembrane</keyword>
<dbReference type="GO" id="GO:0005778">
    <property type="term" value="C:peroxisomal membrane"/>
    <property type="evidence" value="ECO:0007669"/>
    <property type="project" value="UniProtKB-SubCell"/>
</dbReference>
<protein>
    <recommendedName>
        <fullName evidence="3">Inheritance of peroxisomes protein 2</fullName>
    </recommendedName>
</protein>
<dbReference type="RefSeq" id="XP_004179066.1">
    <property type="nucleotide sequence ID" value="XM_004179018.1"/>
</dbReference>
<keyword evidence="12" id="KW-1185">Reference proteome</keyword>
<evidence type="ECO:0000256" key="5">
    <source>
        <dbReference type="ARBA" id="ARBA00022989"/>
    </source>
</evidence>
<evidence type="ECO:0000256" key="4">
    <source>
        <dbReference type="ARBA" id="ARBA00022692"/>
    </source>
</evidence>
<dbReference type="PRINTS" id="PR02104">
    <property type="entry name" value="INPROXISOME2"/>
</dbReference>
<keyword evidence="6 10" id="KW-0472">Membrane</keyword>
<dbReference type="OrthoDB" id="4045067at2759"/>
<evidence type="ECO:0000256" key="9">
    <source>
        <dbReference type="ARBA" id="ARBA00023180"/>
    </source>
</evidence>
<dbReference type="AlphaFoldDB" id="I2GZJ5"/>
<evidence type="ECO:0000256" key="6">
    <source>
        <dbReference type="ARBA" id="ARBA00023136"/>
    </source>
</evidence>
<proteinExistence type="inferred from homology"/>
<feature type="transmembrane region" description="Helical" evidence="10">
    <location>
        <begin position="263"/>
        <end position="286"/>
    </location>
</feature>
<evidence type="ECO:0000256" key="8">
    <source>
        <dbReference type="ARBA" id="ARBA00023170"/>
    </source>
</evidence>
<dbReference type="STRING" id="1071380.I2GZJ5"/>
<sequence length="737" mass="87439">MKEWIKPHWQNKNKTNPTIIDKSNLISTRNNNEQLEIKDIVLSKRTFRIASLPDHLFSNTSIGSSWKPPLISDTSSDSQSEIYTNTDHFTKESSDVYRITSHREIKEEIIPDNNISDNLTPLDSSFEAVLDVSSGYEEDIYDNDSDTMENNSLSTIISKIFDQIPYENCENYLEQFKYKIITSDLLSSTNLKHRQILLKKKTSSTNFVVSTKKSYPTIYGRLYFNQRNNICIFKSIRYRESILSCYYLLRRLSISKKHASRRIVLAILILLYITFKQELFFLYYYILNLEKNLNEIIEKFNNFENSIHFLFIRYKEFTVYKPLTDVLNKQNNHFDYDPHPLLNELLSSNLDQMFFQLDHINKLFIQQYILKNNTILSSIENHFDIFNLNIIEYINYSNYSINKLEYKIKRFLDARKLFFCCLLSVCDIVYPHYSQTNITSSVLFNLFNNKTEDEVTSNEISNKEGNFEKSFKNIITRFKETNDILKQFNKNLSHITETLNTSKKLILREMNNKSLYPSISSYPKQNHNITKNEYTNIYANYEIFRYNEKITNSIQKLQMIEKYLMKKNQPFDSNNFDNIKHYDKEYINLNRLETKEYIKGTMINLLKLWTERDDVEESYDHYIIAKGEKYIKSNKNNRRHFSLSALKKPSEFSSDKSFISQIPKRQRQQPIPLEKPILLEEPHNKEQQSIFSNNVFTNANVIGDINSKKTVTIADDIREFSENELKDKLNQVFSIFQ</sequence>
<dbReference type="EMBL" id="HE806317">
    <property type="protein sequence ID" value="CCH59547.1"/>
    <property type="molecule type" value="Genomic_DNA"/>
</dbReference>
<keyword evidence="5 10" id="KW-1133">Transmembrane helix</keyword>
<reference evidence="11 12" key="1">
    <citation type="journal article" date="2011" name="Proc. Natl. Acad. Sci. U.S.A.">
        <title>Evolutionary erosion of yeast sex chromosomes by mating-type switching accidents.</title>
        <authorList>
            <person name="Gordon J.L."/>
            <person name="Armisen D."/>
            <person name="Proux-Wera E."/>
            <person name="Oheigeartaigh S.S."/>
            <person name="Byrne K.P."/>
            <person name="Wolfe K.H."/>
        </authorList>
    </citation>
    <scope>NUCLEOTIDE SEQUENCE [LARGE SCALE GENOMIC DNA]</scope>
    <source>
        <strain evidence="12">ATCC 34711 / CBS 6284 / DSM 70876 / NBRC 10599 / NRRL Y-10934 / UCD 77-7</strain>
    </source>
</reference>
<evidence type="ECO:0000313" key="12">
    <source>
        <dbReference type="Proteomes" id="UP000002866"/>
    </source>
</evidence>
<dbReference type="InParanoid" id="I2GZJ5"/>
<keyword evidence="9" id="KW-0325">Glycoprotein</keyword>
<evidence type="ECO:0000256" key="3">
    <source>
        <dbReference type="ARBA" id="ARBA00021399"/>
    </source>
</evidence>
<comment type="subcellular location">
    <subcellularLocation>
        <location evidence="1">Peroxisome membrane</location>
        <topology evidence="1">Single-pass membrane protein</topology>
    </subcellularLocation>
</comment>
<accession>I2GZJ5</accession>
<dbReference type="GeneID" id="14494609"/>
<dbReference type="HOGENOM" id="CLU_376507_0_0_1"/>
<gene>
    <name evidence="11" type="primary">TBLA0B07290</name>
    <name evidence="11" type="ORF">TBLA_0B07290</name>
</gene>
<evidence type="ECO:0000256" key="1">
    <source>
        <dbReference type="ARBA" id="ARBA00004549"/>
    </source>
</evidence>
<evidence type="ECO:0000256" key="10">
    <source>
        <dbReference type="SAM" id="Phobius"/>
    </source>
</evidence>
<evidence type="ECO:0000256" key="2">
    <source>
        <dbReference type="ARBA" id="ARBA00007231"/>
    </source>
</evidence>
<dbReference type="KEGG" id="tbl:TBLA_0B07290"/>
<organism evidence="11 12">
    <name type="scientific">Henningerozyma blattae (strain ATCC 34711 / CBS 6284 / DSM 70876 / NBRC 10599 / NRRL Y-10934 / UCD 77-7)</name>
    <name type="common">Yeast</name>
    <name type="synonym">Tetrapisispora blattae</name>
    <dbReference type="NCBI Taxonomy" id="1071380"/>
    <lineage>
        <taxon>Eukaryota</taxon>
        <taxon>Fungi</taxon>
        <taxon>Dikarya</taxon>
        <taxon>Ascomycota</taxon>
        <taxon>Saccharomycotina</taxon>
        <taxon>Saccharomycetes</taxon>
        <taxon>Saccharomycetales</taxon>
        <taxon>Saccharomycetaceae</taxon>
        <taxon>Henningerozyma</taxon>
    </lineage>
</organism>
<keyword evidence="7" id="KW-0576">Peroxisome</keyword>
<evidence type="ECO:0000256" key="7">
    <source>
        <dbReference type="ARBA" id="ARBA00023140"/>
    </source>
</evidence>
<evidence type="ECO:0000313" key="11">
    <source>
        <dbReference type="EMBL" id="CCH59547.1"/>
    </source>
</evidence>
<dbReference type="FunCoup" id="I2GZJ5">
    <property type="interactions" value="128"/>
</dbReference>
<name>I2GZJ5_HENB6</name>